<dbReference type="AlphaFoldDB" id="A0A8S4S274"/>
<organism evidence="1 2">
    <name type="scientific">Pararge aegeria aegeria</name>
    <dbReference type="NCBI Taxonomy" id="348720"/>
    <lineage>
        <taxon>Eukaryota</taxon>
        <taxon>Metazoa</taxon>
        <taxon>Ecdysozoa</taxon>
        <taxon>Arthropoda</taxon>
        <taxon>Hexapoda</taxon>
        <taxon>Insecta</taxon>
        <taxon>Pterygota</taxon>
        <taxon>Neoptera</taxon>
        <taxon>Endopterygota</taxon>
        <taxon>Lepidoptera</taxon>
        <taxon>Glossata</taxon>
        <taxon>Ditrysia</taxon>
        <taxon>Papilionoidea</taxon>
        <taxon>Nymphalidae</taxon>
        <taxon>Satyrinae</taxon>
        <taxon>Satyrini</taxon>
        <taxon>Parargina</taxon>
        <taxon>Pararge</taxon>
    </lineage>
</organism>
<dbReference type="EMBL" id="CAKXAJ010025619">
    <property type="protein sequence ID" value="CAH2242073.1"/>
    <property type="molecule type" value="Genomic_DNA"/>
</dbReference>
<comment type="caution">
    <text evidence="1">The sequence shown here is derived from an EMBL/GenBank/DDBJ whole genome shotgun (WGS) entry which is preliminary data.</text>
</comment>
<protein>
    <submittedName>
        <fullName evidence="1">Jg6605 protein</fullName>
    </submittedName>
</protein>
<dbReference type="Proteomes" id="UP000838756">
    <property type="component" value="Unassembled WGS sequence"/>
</dbReference>
<evidence type="ECO:0000313" key="2">
    <source>
        <dbReference type="Proteomes" id="UP000838756"/>
    </source>
</evidence>
<sequence>MGGAHGSEYRWTLVTQSTGYFFPVYAASAPKEVDRHRTVAEFLAGFFLVEFSFQISNGATTKRHTFDHFRGVVVSAPLLYTEVPALISKGDN</sequence>
<accession>A0A8S4S274</accession>
<reference evidence="1" key="1">
    <citation type="submission" date="2022-03" db="EMBL/GenBank/DDBJ databases">
        <authorList>
            <person name="Lindestad O."/>
        </authorList>
    </citation>
    <scope>NUCLEOTIDE SEQUENCE</scope>
</reference>
<gene>
    <name evidence="1" type="primary">jg6605</name>
    <name evidence="1" type="ORF">PAEG_LOCUS18430</name>
</gene>
<evidence type="ECO:0000313" key="1">
    <source>
        <dbReference type="EMBL" id="CAH2242073.1"/>
    </source>
</evidence>
<proteinExistence type="predicted"/>
<name>A0A8S4S274_9NEOP</name>
<keyword evidence="2" id="KW-1185">Reference proteome</keyword>